<dbReference type="Gene3D" id="3.40.50.300">
    <property type="entry name" value="P-loop containing nucleotide triphosphate hydrolases"/>
    <property type="match status" value="2"/>
</dbReference>
<dbReference type="Pfam" id="PF00271">
    <property type="entry name" value="Helicase_C"/>
    <property type="match status" value="1"/>
</dbReference>
<dbReference type="PROSITE" id="PS51194">
    <property type="entry name" value="HELICASE_CTER"/>
    <property type="match status" value="1"/>
</dbReference>
<dbReference type="CDD" id="cd18791">
    <property type="entry name" value="SF2_C_RHA"/>
    <property type="match status" value="1"/>
</dbReference>
<feature type="compositionally biased region" description="Polar residues" evidence="3">
    <location>
        <begin position="1"/>
        <end position="10"/>
    </location>
</feature>
<evidence type="ECO:0000256" key="3">
    <source>
        <dbReference type="SAM" id="MobiDB-lite"/>
    </source>
</evidence>
<dbReference type="PANTHER" id="PTHR18934">
    <property type="entry name" value="ATP-DEPENDENT RNA HELICASE"/>
    <property type="match status" value="1"/>
</dbReference>
<organism evidence="6">
    <name type="scientific">Trypanosoma vivax (strain Y486)</name>
    <dbReference type="NCBI Taxonomy" id="1055687"/>
    <lineage>
        <taxon>Eukaryota</taxon>
        <taxon>Discoba</taxon>
        <taxon>Euglenozoa</taxon>
        <taxon>Kinetoplastea</taxon>
        <taxon>Metakinetoplastina</taxon>
        <taxon>Trypanosomatida</taxon>
        <taxon>Trypanosomatidae</taxon>
        <taxon>Trypanosoma</taxon>
        <taxon>Duttonella</taxon>
    </lineage>
</organism>
<feature type="region of interest" description="Disordered" evidence="3">
    <location>
        <begin position="235"/>
        <end position="269"/>
    </location>
</feature>
<feature type="region of interest" description="Disordered" evidence="3">
    <location>
        <begin position="162"/>
        <end position="181"/>
    </location>
</feature>
<accession>G0U3K2</accession>
<proteinExistence type="predicted"/>
<keyword evidence="1" id="KW-0547">Nucleotide-binding</keyword>
<dbReference type="GO" id="GO:0005524">
    <property type="term" value="F:ATP binding"/>
    <property type="evidence" value="ECO:0007669"/>
    <property type="project" value="UniProtKB-KW"/>
</dbReference>
<feature type="domain" description="Helicase C-terminal" evidence="5">
    <location>
        <begin position="664"/>
        <end position="838"/>
    </location>
</feature>
<feature type="domain" description="Helicase ATP-binding" evidence="4">
    <location>
        <begin position="454"/>
        <end position="618"/>
    </location>
</feature>
<dbReference type="EMBL" id="HE573025">
    <property type="protein sequence ID" value="CCC50859.1"/>
    <property type="molecule type" value="Genomic_DNA"/>
</dbReference>
<keyword evidence="6" id="KW-0347">Helicase</keyword>
<keyword evidence="6" id="KW-0378">Hydrolase</keyword>
<feature type="compositionally biased region" description="Basic and acidic residues" evidence="3">
    <location>
        <begin position="377"/>
        <end position="388"/>
    </location>
</feature>
<dbReference type="InterPro" id="IPR027417">
    <property type="entry name" value="P-loop_NTPase"/>
</dbReference>
<dbReference type="InterPro" id="IPR011545">
    <property type="entry name" value="DEAD/DEAH_box_helicase_dom"/>
</dbReference>
<dbReference type="PROSITE" id="PS51192">
    <property type="entry name" value="HELICASE_ATP_BIND_1"/>
    <property type="match status" value="1"/>
</dbReference>
<evidence type="ECO:0000259" key="5">
    <source>
        <dbReference type="PROSITE" id="PS51194"/>
    </source>
</evidence>
<evidence type="ECO:0000256" key="2">
    <source>
        <dbReference type="ARBA" id="ARBA00022840"/>
    </source>
</evidence>
<feature type="region of interest" description="Disordered" evidence="3">
    <location>
        <begin position="339"/>
        <end position="407"/>
    </location>
</feature>
<sequence>MYTLNSTSMRRPQEQQQQQHKASVGMRRECHVTAGNNLLAPAQRNVPRSTAIQSFAEGSSRVSEVVKPVGFDDDASRPLALPIACGEGFIGGRRMEVENAHVSQAPLGPQSRRSGMAMPLHTQIGSSIQQQRMEEELTQQRLKVEQELLKQRLVLAQQQLAPGQSLQNTQPRPSSVSLHGSSMAHVQYGSDARPTGSYRIRQAAAPNLVMPKAISGQSCDAFRQEDLSHEPKRLYSHQQGRPGITRLEDDAAPPNSRAPFNPIPKPSTRDAKKFWGSQPSSTRVPAAPVPIPVPSSPAPVPVPPMCVGAEKGVVLHLSKSEGGASDLVHKLALHQKGGYVDGSQGSQQVAEPEKTKAAVDVNPTSDAGGGAWRGRKNRSDRGRQDMHNRGPRGKHSATSVKPSNPVPLQCDEDVLREFKRLYAQQGECDGAEHLRSQAGTGAGVVGTLDVERCSEMIAAHDVTIVVTDTGTGKSTLIPKAILDSNPSAKVVNTQPRRTPAIKLAQRVSSLYGECVGTRVGYWVRGEHVGSIGCTPIMYVTNYTLFLHLLHTPPDDIGLTHVIFDEFHERTVEVEVLLLIIKLVMKRNPGKLKLILCSATAEASKWTGFFEDLTVAGYCKAEAMYKVHDYYLEDICKLIGASFVKPDIDPTGIVKSVQLHSIMIYIKAILKFLAATAAPEHSILLFVPGRTVVEQLSEWIRDNLGDQLDPIPWYRDIELSFIQEAIERESVTRKKVYVATDIAEVSITLPDVVFVIDSGTGKRPHIVESNLNSVMFPPLELLWESPVNLVQRRGRIGRVQQGFFFTMLSRDQVDQLPQGNSRLGNAVMHEVVLHCLHLTSAPFPLFSMCPEEPRRISVQLSLSTLSDGGYIVQEGDSTTIVENIDDPRHLRRKEEWGELITDAYSEWIRNKGEGAQQTASSLAHLRFNLTMRGLIVGSLPFDVESGTIVFHGLITGLTTLAIIAASCVSCKTVFYVPYNVSDRLERLKLLGHVEGIMRRYKGEFLNDAVTAVGVVIEYMAMQRDGLSEEGQKAWCDERYVSRSRIVDILLVMEQTREQLASIIPYEYVSDLDELMDQYNANTQTLSLICAASYMHHGIYVLHDAKTAEKERFAGPFALHTIYGRLAGSFALQLRQEIFNTMLLAFSSRIVYEEFNQDVADVTFEVTQGGSCVYIKCDTITALQLLQLRRLICAQLCVLHLLLQRETEPGDATVIAEHLQKQDTDFGIPPALDEQPQLLPVMITTSLAKIVQRIESAKEATGTSDTEEKINPPCCRAVMPPENFYPTRQSALVFSSNGCDAYRRPTCDMLPSVQRNLSAEHSAQ</sequence>
<dbReference type="Pfam" id="PF00270">
    <property type="entry name" value="DEAD"/>
    <property type="match status" value="1"/>
</dbReference>
<evidence type="ECO:0000259" key="4">
    <source>
        <dbReference type="PROSITE" id="PS51192"/>
    </source>
</evidence>
<dbReference type="SUPFAM" id="SSF52540">
    <property type="entry name" value="P-loop containing nucleoside triphosphate hydrolases"/>
    <property type="match status" value="1"/>
</dbReference>
<dbReference type="InterPro" id="IPR001650">
    <property type="entry name" value="Helicase_C-like"/>
</dbReference>
<feature type="compositionally biased region" description="Polar residues" evidence="3">
    <location>
        <begin position="162"/>
        <end position="180"/>
    </location>
</feature>
<evidence type="ECO:0000256" key="1">
    <source>
        <dbReference type="ARBA" id="ARBA00022741"/>
    </source>
</evidence>
<dbReference type="VEuPathDB" id="TriTrypDB:TvY486_0906800"/>
<gene>
    <name evidence="6" type="ORF">TVY486_0906800</name>
</gene>
<dbReference type="GO" id="GO:0004386">
    <property type="term" value="F:helicase activity"/>
    <property type="evidence" value="ECO:0007669"/>
    <property type="project" value="UniProtKB-KW"/>
</dbReference>
<dbReference type="CDD" id="cd17917">
    <property type="entry name" value="DEXHc_RHA-like"/>
    <property type="match status" value="1"/>
</dbReference>
<dbReference type="SMART" id="SM00490">
    <property type="entry name" value="HELICc"/>
    <property type="match status" value="1"/>
</dbReference>
<name>G0U3K2_TRYVY</name>
<reference evidence="6" key="1">
    <citation type="journal article" date="2012" name="Proc. Natl. Acad. Sci. U.S.A.">
        <title>Antigenic diversity is generated by distinct evolutionary mechanisms in African trypanosome species.</title>
        <authorList>
            <person name="Jackson A.P."/>
            <person name="Berry A."/>
            <person name="Aslett M."/>
            <person name="Allison H.C."/>
            <person name="Burton P."/>
            <person name="Vavrova-Anderson J."/>
            <person name="Brown R."/>
            <person name="Browne H."/>
            <person name="Corton N."/>
            <person name="Hauser H."/>
            <person name="Gamble J."/>
            <person name="Gilderthorp R."/>
            <person name="Marcello L."/>
            <person name="McQuillan J."/>
            <person name="Otto T.D."/>
            <person name="Quail M.A."/>
            <person name="Sanders M.J."/>
            <person name="van Tonder A."/>
            <person name="Ginger M.L."/>
            <person name="Field M.C."/>
            <person name="Barry J.D."/>
            <person name="Hertz-Fowler C."/>
            <person name="Berriman M."/>
        </authorList>
    </citation>
    <scope>NUCLEOTIDE SEQUENCE</scope>
    <source>
        <strain evidence="6">Y486</strain>
    </source>
</reference>
<dbReference type="SMART" id="SM00487">
    <property type="entry name" value="DEXDc"/>
    <property type="match status" value="1"/>
</dbReference>
<dbReference type="GO" id="GO:0003723">
    <property type="term" value="F:RNA binding"/>
    <property type="evidence" value="ECO:0007669"/>
    <property type="project" value="TreeGrafter"/>
</dbReference>
<dbReference type="FunFam" id="3.40.50.300:FF:001737">
    <property type="entry name" value="ATP-dependent RNA helicase, putative"/>
    <property type="match status" value="1"/>
</dbReference>
<evidence type="ECO:0000313" key="6">
    <source>
        <dbReference type="EMBL" id="CCC50859.1"/>
    </source>
</evidence>
<dbReference type="PANTHER" id="PTHR18934:SF255">
    <property type="entry name" value="PUTATIVE-RELATED"/>
    <property type="match status" value="1"/>
</dbReference>
<protein>
    <submittedName>
        <fullName evidence="6">Putative helicase</fullName>
    </submittedName>
</protein>
<dbReference type="InterPro" id="IPR014001">
    <property type="entry name" value="Helicase_ATP-bd"/>
</dbReference>
<keyword evidence="2" id="KW-0067">ATP-binding</keyword>
<feature type="region of interest" description="Disordered" evidence="3">
    <location>
        <begin position="1"/>
        <end position="24"/>
    </location>
</feature>